<organism evidence="1 2">
    <name type="scientific">Escherichia coli</name>
    <dbReference type="NCBI Taxonomy" id="562"/>
    <lineage>
        <taxon>Bacteria</taxon>
        <taxon>Pseudomonadati</taxon>
        <taxon>Pseudomonadota</taxon>
        <taxon>Gammaproteobacteria</taxon>
        <taxon>Enterobacterales</taxon>
        <taxon>Enterobacteriaceae</taxon>
        <taxon>Escherichia</taxon>
    </lineage>
</organism>
<dbReference type="InterPro" id="IPR027417">
    <property type="entry name" value="P-loop_NTPase"/>
</dbReference>
<evidence type="ECO:0000313" key="2">
    <source>
        <dbReference type="Proteomes" id="UP000277930"/>
    </source>
</evidence>
<evidence type="ECO:0000313" key="1">
    <source>
        <dbReference type="EMBL" id="VED37825.1"/>
    </source>
</evidence>
<dbReference type="Proteomes" id="UP000277930">
    <property type="component" value="Chromosome 1"/>
</dbReference>
<gene>
    <name evidence="1" type="ORF">NCTC9702_05166</name>
</gene>
<dbReference type="EMBL" id="LR134246">
    <property type="protein sequence ID" value="VED37825.1"/>
    <property type="molecule type" value="Genomic_DNA"/>
</dbReference>
<sequence>MTKHNKNLLSEQVRIARQYQRSIRIDADLGREDALDGYVCNGTAQSVLENMSKQVLNSQQRAFTWTGPYGSGKSSLALVLASSLSPNKALREKARSLLNVDSQSDFDKAFQVKKGWLILPVIGRRGSIIQQISQTLNNVCGSDKDYKKSASLLIKHICSAADEAKLDGTLLIIDELGKFLEASALGNGDDIYFYQELAESAARTNGKVIILGILHQSFGQYAVRLGLETREEWTKIQGRYADIPLVAGSDEVVELIGKALDVKKRPKYTQKVAQVVADAIYDRRPMVGKQYDYALSKCWPLHPVMAALLGPISKRQFGQNERSTFGFLSSSEPFGFQNYLNLTTFEEATWYLPSNYFDYLRANLEQLILASNDGHRWAQAVDAVERAEAKSDNILHIDLIKCIAILDLFKDGSGLTAETSILESLFLNTSIENIRSALEDLSKWRVIIFKKHTGAWSVFEGSDFNIDQAVAQSRATMLGTDFSQLNKIANLYPVIAKRHYHQTGTFRWMNIALCHLNEVKKYSEEFQPRNGEFGLFLLALPERNVNEEQAKIICADASRSKPWPIVAGIPHNYLRIEDLGAELLALQIVQTKRGHELQGDAVARREVQARISATQSTLEEQLAEALATAEWCIDSAQAEPKGTLSSIASSLADNIYYKAPRLWSELVNRDNLSSNSVKARKELLYRMLENEGELHLGIEGYPASRGLYETILHRTGLYAKHHDGYYHFLPAVSDKHSSFYGLWKKTHDFIKNKNQMISVSDIHTLWAKPPFGLKKGVIPIIFMAFLLASKSNIAIYKDGLFIPTFTDADIDEYLQDEKRFSLRWIVIDDEKQKILVGIGKLLDSIGLMSNSAEPLEAARSLVAMIVGLPNWTQRTARLSSNAKKVRDTLLKASDPHKVLFIDLAAALNVESGKNYVDALQAPVKELWSAYDKLLDQFASRMLKALNANKDDLSTLRKRAETLSGITGELRQDAFSTRLATYDGSHYSIEGILSLAANKPPRDWNDRDIDLALMEIANFALRFRQSEALVSIQGRKPSSEAFAVVIGAGSEMKTFKHEFSIPEQFNHQIDNLAGELIRTLSGKGLNPDIIMAALGKACIKIAQHDVEVKND</sequence>
<dbReference type="RefSeq" id="WP_000160682.1">
    <property type="nucleotide sequence ID" value="NZ_AP022298.1"/>
</dbReference>
<dbReference type="AlphaFoldDB" id="A0A2X7FYC4"/>
<reference evidence="1 2" key="1">
    <citation type="submission" date="2018-12" db="EMBL/GenBank/DDBJ databases">
        <authorList>
            <consortium name="Pathogen Informatics"/>
        </authorList>
    </citation>
    <scope>NUCLEOTIDE SEQUENCE [LARGE SCALE GENOMIC DNA]</scope>
    <source>
        <strain evidence="1 2">NCTC9702</strain>
    </source>
</reference>
<protein>
    <submittedName>
        <fullName evidence="1">Uncharacterized protein</fullName>
    </submittedName>
</protein>
<dbReference type="Gene3D" id="3.40.50.300">
    <property type="entry name" value="P-loop containing nucleotide triphosphate hydrolases"/>
    <property type="match status" value="1"/>
</dbReference>
<name>A0A2X7FYC4_ECOLX</name>
<proteinExistence type="predicted"/>
<dbReference type="SUPFAM" id="SSF52540">
    <property type="entry name" value="P-loop containing nucleoside triphosphate hydrolases"/>
    <property type="match status" value="1"/>
</dbReference>
<accession>A0A2X7FYC4</accession>